<keyword evidence="2" id="KW-1185">Reference proteome</keyword>
<accession>A0A6A6XZB2</accession>
<reference evidence="3" key="2">
    <citation type="submission" date="2020-04" db="EMBL/GenBank/DDBJ databases">
        <authorList>
            <consortium name="NCBI Genome Project"/>
        </authorList>
    </citation>
    <scope>NUCLEOTIDE SEQUENCE</scope>
    <source>
        <strain evidence="3">CBS 304.34</strain>
    </source>
</reference>
<reference evidence="1 3" key="1">
    <citation type="journal article" date="2020" name="Stud. Mycol.">
        <title>101 Dothideomycetes genomes: a test case for predicting lifestyles and emergence of pathogens.</title>
        <authorList>
            <person name="Haridas S."/>
            <person name="Albert R."/>
            <person name="Binder M."/>
            <person name="Bloem J."/>
            <person name="Labutti K."/>
            <person name="Salamov A."/>
            <person name="Andreopoulos B."/>
            <person name="Baker S."/>
            <person name="Barry K."/>
            <person name="Bills G."/>
            <person name="Bluhm B."/>
            <person name="Cannon C."/>
            <person name="Castanera R."/>
            <person name="Culley D."/>
            <person name="Daum C."/>
            <person name="Ezra D."/>
            <person name="Gonzalez J."/>
            <person name="Henrissat B."/>
            <person name="Kuo A."/>
            <person name="Liang C."/>
            <person name="Lipzen A."/>
            <person name="Lutzoni F."/>
            <person name="Magnuson J."/>
            <person name="Mondo S."/>
            <person name="Nolan M."/>
            <person name="Ohm R."/>
            <person name="Pangilinan J."/>
            <person name="Park H.-J."/>
            <person name="Ramirez L."/>
            <person name="Alfaro M."/>
            <person name="Sun H."/>
            <person name="Tritt A."/>
            <person name="Yoshinaga Y."/>
            <person name="Zwiers L.-H."/>
            <person name="Turgeon B."/>
            <person name="Goodwin S."/>
            <person name="Spatafora J."/>
            <person name="Crous P."/>
            <person name="Grigoriev I."/>
        </authorList>
    </citation>
    <scope>NUCLEOTIDE SEQUENCE</scope>
    <source>
        <strain evidence="1 3">CBS 304.34</strain>
    </source>
</reference>
<protein>
    <submittedName>
        <fullName evidence="1 3">Uncharacterized protein</fullName>
    </submittedName>
</protein>
<evidence type="ECO:0000313" key="3">
    <source>
        <dbReference type="RefSeq" id="XP_033568703.1"/>
    </source>
</evidence>
<evidence type="ECO:0000313" key="2">
    <source>
        <dbReference type="Proteomes" id="UP000504636"/>
    </source>
</evidence>
<sequence>MLCLNLPLRFGAGPFEGDRLVSTCACGHPTRPSSRYLQFRLGPSYSGMDIVVNAAPRRRPGRR</sequence>
<reference evidence="3" key="3">
    <citation type="submission" date="2025-04" db="UniProtKB">
        <authorList>
            <consortium name="RefSeq"/>
        </authorList>
    </citation>
    <scope>IDENTIFICATION</scope>
    <source>
        <strain evidence="3">CBS 304.34</strain>
    </source>
</reference>
<dbReference type="GeneID" id="54454296"/>
<proteinExistence type="predicted"/>
<name>A0A6A6XZB2_9PEZI</name>
<organism evidence="1">
    <name type="scientific">Mytilinidion resinicola</name>
    <dbReference type="NCBI Taxonomy" id="574789"/>
    <lineage>
        <taxon>Eukaryota</taxon>
        <taxon>Fungi</taxon>
        <taxon>Dikarya</taxon>
        <taxon>Ascomycota</taxon>
        <taxon>Pezizomycotina</taxon>
        <taxon>Dothideomycetes</taxon>
        <taxon>Pleosporomycetidae</taxon>
        <taxon>Mytilinidiales</taxon>
        <taxon>Mytilinidiaceae</taxon>
        <taxon>Mytilinidion</taxon>
    </lineage>
</organism>
<dbReference type="RefSeq" id="XP_033568703.1">
    <property type="nucleotide sequence ID" value="XM_033713403.1"/>
</dbReference>
<dbReference type="Proteomes" id="UP000504636">
    <property type="component" value="Unplaced"/>
</dbReference>
<evidence type="ECO:0000313" key="1">
    <source>
        <dbReference type="EMBL" id="KAF2801739.1"/>
    </source>
</evidence>
<dbReference type="EMBL" id="MU003728">
    <property type="protein sequence ID" value="KAF2801739.1"/>
    <property type="molecule type" value="Genomic_DNA"/>
</dbReference>
<dbReference type="AlphaFoldDB" id="A0A6A6XZB2"/>
<gene>
    <name evidence="1 3" type="ORF">BDZ99DRAFT_216759</name>
</gene>